<accession>A0A4U8YPG0</accession>
<dbReference type="GO" id="GO:0005737">
    <property type="term" value="C:cytoplasm"/>
    <property type="evidence" value="ECO:0007669"/>
    <property type="project" value="TreeGrafter"/>
</dbReference>
<dbReference type="Pfam" id="PF00226">
    <property type="entry name" value="DnaJ"/>
    <property type="match status" value="1"/>
</dbReference>
<dbReference type="GO" id="GO:0044183">
    <property type="term" value="F:protein folding chaperone"/>
    <property type="evidence" value="ECO:0007669"/>
    <property type="project" value="TreeGrafter"/>
</dbReference>
<dbReference type="RefSeq" id="WP_180137797.1">
    <property type="nucleotide sequence ID" value="NZ_CAADHO010000002.1"/>
</dbReference>
<dbReference type="AlphaFoldDB" id="A0A4U8YPG0"/>
<dbReference type="Gene3D" id="1.10.287.110">
    <property type="entry name" value="DnaJ domain"/>
    <property type="match status" value="1"/>
</dbReference>
<evidence type="ECO:0000259" key="1">
    <source>
        <dbReference type="PROSITE" id="PS50076"/>
    </source>
</evidence>
<dbReference type="GO" id="GO:0051082">
    <property type="term" value="F:unfolded protein binding"/>
    <property type="evidence" value="ECO:0007669"/>
    <property type="project" value="InterPro"/>
</dbReference>
<dbReference type="GO" id="GO:0051087">
    <property type="term" value="F:protein-folding chaperone binding"/>
    <property type="evidence" value="ECO:0007669"/>
    <property type="project" value="TreeGrafter"/>
</dbReference>
<dbReference type="PRINTS" id="PR00625">
    <property type="entry name" value="JDOMAIN"/>
</dbReference>
<dbReference type="InterPro" id="IPR001623">
    <property type="entry name" value="DnaJ_domain"/>
</dbReference>
<dbReference type="CDD" id="cd06257">
    <property type="entry name" value="DnaJ"/>
    <property type="match status" value="1"/>
</dbReference>
<sequence length="272" mass="29789">MEQTDYYATLDVTKDADATTIRDAYRKLALIHHPDRNRNNPEAAEKMKAVNEAYAVLSDPDKRRNYDAMRSSYGSGAAHRFRQDYTDQDIFKGTDIHAIFEELAKDFGFRGGDAIFKEFYGSGWKSFHVSRPGFFMKGSFFRSSGGGNHRGVEDRGSGGGFLGGQAASLLGSLLSKGSKKGGDVMDTITIEKALAASGGPFAYFHKARGKKLVVKIPPGVREGQKIRLTGMGKEGKGGGRPGNLYLKVVYRKNLWERIVSLIGAVGRFGNSK</sequence>
<evidence type="ECO:0000313" key="3">
    <source>
        <dbReference type="Proteomes" id="UP000507962"/>
    </source>
</evidence>
<name>A0A4U8YPG0_9BACT</name>
<dbReference type="InterPro" id="IPR008971">
    <property type="entry name" value="HSP40/DnaJ_pept-bd"/>
</dbReference>
<organism evidence="2 3">
    <name type="scientific">Desulfoluna butyratoxydans</name>
    <dbReference type="NCBI Taxonomy" id="231438"/>
    <lineage>
        <taxon>Bacteria</taxon>
        <taxon>Pseudomonadati</taxon>
        <taxon>Thermodesulfobacteriota</taxon>
        <taxon>Desulfobacteria</taxon>
        <taxon>Desulfobacterales</taxon>
        <taxon>Desulfolunaceae</taxon>
        <taxon>Desulfoluna</taxon>
    </lineage>
</organism>
<dbReference type="InterPro" id="IPR002939">
    <property type="entry name" value="DnaJ_C"/>
</dbReference>
<dbReference type="SUPFAM" id="SSF49493">
    <property type="entry name" value="HSP40/DnaJ peptide-binding domain"/>
    <property type="match status" value="1"/>
</dbReference>
<dbReference type="Gene3D" id="2.60.260.20">
    <property type="entry name" value="Urease metallochaperone UreE, N-terminal domain"/>
    <property type="match status" value="1"/>
</dbReference>
<reference evidence="2 3" key="1">
    <citation type="submission" date="2019-03" db="EMBL/GenBank/DDBJ databases">
        <authorList>
            <person name="Nijsse B."/>
        </authorList>
    </citation>
    <scope>NUCLEOTIDE SEQUENCE [LARGE SCALE GENOMIC DNA]</scope>
    <source>
        <strain evidence="2">Desulfoluna butyratoxydans MSL71</strain>
    </source>
</reference>
<dbReference type="PANTHER" id="PTHR43948:SF10">
    <property type="entry name" value="MRJ, ISOFORM E"/>
    <property type="match status" value="1"/>
</dbReference>
<dbReference type="PROSITE" id="PS50076">
    <property type="entry name" value="DNAJ_2"/>
    <property type="match status" value="1"/>
</dbReference>
<protein>
    <submittedName>
        <fullName evidence="2">Chaperone dnaj c-terminal</fullName>
    </submittedName>
</protein>
<proteinExistence type="predicted"/>
<feature type="domain" description="J" evidence="1">
    <location>
        <begin position="5"/>
        <end position="70"/>
    </location>
</feature>
<evidence type="ECO:0000313" key="2">
    <source>
        <dbReference type="EMBL" id="VFQ43562.1"/>
    </source>
</evidence>
<dbReference type="SUPFAM" id="SSF46565">
    <property type="entry name" value="Chaperone J-domain"/>
    <property type="match status" value="1"/>
</dbReference>
<dbReference type="Pfam" id="PF01556">
    <property type="entry name" value="DnaJ_C"/>
    <property type="match status" value="1"/>
</dbReference>
<gene>
    <name evidence="2" type="ORF">MSL71_11970</name>
</gene>
<dbReference type="Proteomes" id="UP000507962">
    <property type="component" value="Unassembled WGS sequence"/>
</dbReference>
<dbReference type="SMART" id="SM00271">
    <property type="entry name" value="DnaJ"/>
    <property type="match status" value="1"/>
</dbReference>
<keyword evidence="3" id="KW-1185">Reference proteome</keyword>
<dbReference type="InterPro" id="IPR036869">
    <property type="entry name" value="J_dom_sf"/>
</dbReference>
<dbReference type="EMBL" id="CAADHO010000002">
    <property type="protein sequence ID" value="VFQ43562.1"/>
    <property type="molecule type" value="Genomic_DNA"/>
</dbReference>
<dbReference type="PANTHER" id="PTHR43948">
    <property type="entry name" value="DNAJ HOMOLOG SUBFAMILY B"/>
    <property type="match status" value="1"/>
</dbReference>